<dbReference type="FunFam" id="2.40.50.140:FF:000064">
    <property type="entry name" value="Replication protein A subunit"/>
    <property type="match status" value="1"/>
</dbReference>
<dbReference type="GO" id="GO:0008270">
    <property type="term" value="F:zinc ion binding"/>
    <property type="evidence" value="ECO:0007669"/>
    <property type="project" value="UniProtKB-KW"/>
</dbReference>
<dbReference type="InterPro" id="IPR012340">
    <property type="entry name" value="NA-bd_OB-fold"/>
</dbReference>
<keyword evidence="5 9" id="KW-0863">Zinc-finger</keyword>
<keyword evidence="4 9" id="KW-0479">Metal-binding</keyword>
<reference evidence="15" key="1">
    <citation type="submission" date="2025-08" db="UniProtKB">
        <authorList>
            <consortium name="Ensembl"/>
        </authorList>
    </citation>
    <scope>IDENTIFICATION</scope>
</reference>
<evidence type="ECO:0000256" key="1">
    <source>
        <dbReference type="ARBA" id="ARBA00004322"/>
    </source>
</evidence>
<evidence type="ECO:0000313" key="16">
    <source>
        <dbReference type="Proteomes" id="UP001108240"/>
    </source>
</evidence>
<dbReference type="FunFam" id="2.40.50.140:FF:000041">
    <property type="entry name" value="Replication protein A subunit"/>
    <property type="match status" value="1"/>
</dbReference>
<dbReference type="PANTHER" id="PTHR47165:SF4">
    <property type="entry name" value="OS03G0429900 PROTEIN"/>
    <property type="match status" value="1"/>
</dbReference>
<dbReference type="FunFam" id="2.40.50.140:FF:000117">
    <property type="entry name" value="Replication protein A subunit"/>
    <property type="match status" value="1"/>
</dbReference>
<keyword evidence="7 9" id="KW-0238">DNA-binding</keyword>
<evidence type="ECO:0000256" key="3">
    <source>
        <dbReference type="ARBA" id="ARBA00022705"/>
    </source>
</evidence>
<comment type="function">
    <text evidence="9">As part of the heterotrimeric replication protein A complex (RPA/RP-A), binds and stabilizes single-stranded DNA intermediates, that form during DNA replication or upon DNA stress. It prevents their reannealing and in parallel, recruits and activates different proteins and complexes involved in DNA metabolism. Thereby, it plays an essential role both in DNA replication and the cellular response to DNA damage.</text>
</comment>
<evidence type="ECO:0000256" key="7">
    <source>
        <dbReference type="ARBA" id="ARBA00023125"/>
    </source>
</evidence>
<dbReference type="InterPro" id="IPR047192">
    <property type="entry name" value="Euk_RPA1_DBD_C"/>
</dbReference>
<keyword evidence="16" id="KW-1185">Reference proteome</keyword>
<feature type="compositionally biased region" description="Polar residues" evidence="10">
    <location>
        <begin position="138"/>
        <end position="154"/>
    </location>
</feature>
<organism evidence="15 16">
    <name type="scientific">Cyprinus carpio carpio</name>
    <dbReference type="NCBI Taxonomy" id="630221"/>
    <lineage>
        <taxon>Eukaryota</taxon>
        <taxon>Metazoa</taxon>
        <taxon>Chordata</taxon>
        <taxon>Craniata</taxon>
        <taxon>Vertebrata</taxon>
        <taxon>Euteleostomi</taxon>
        <taxon>Actinopterygii</taxon>
        <taxon>Neopterygii</taxon>
        <taxon>Teleostei</taxon>
        <taxon>Ostariophysi</taxon>
        <taxon>Cypriniformes</taxon>
        <taxon>Cyprinidae</taxon>
        <taxon>Cyprininae</taxon>
        <taxon>Cyprinus</taxon>
    </lineage>
</organism>
<keyword evidence="8 9" id="KW-0539">Nucleus</keyword>
<comment type="subunit">
    <text evidence="9">Component of the heterotrimeric canonical replication protein A complex (RPA).</text>
</comment>
<protein>
    <recommendedName>
        <fullName evidence="9">Replication protein A subunit</fullName>
    </recommendedName>
</protein>
<dbReference type="CDD" id="cd04476">
    <property type="entry name" value="RPA1_DBD_C"/>
    <property type="match status" value="1"/>
</dbReference>
<evidence type="ECO:0000256" key="6">
    <source>
        <dbReference type="ARBA" id="ARBA00022833"/>
    </source>
</evidence>
<evidence type="ECO:0000256" key="9">
    <source>
        <dbReference type="RuleBase" id="RU364130"/>
    </source>
</evidence>
<dbReference type="GO" id="GO:0016605">
    <property type="term" value="C:PML body"/>
    <property type="evidence" value="ECO:0007669"/>
    <property type="project" value="UniProtKB-SubCell"/>
</dbReference>
<proteinExistence type="inferred from homology"/>
<evidence type="ECO:0000256" key="8">
    <source>
        <dbReference type="ARBA" id="ARBA00023242"/>
    </source>
</evidence>
<evidence type="ECO:0000259" key="12">
    <source>
        <dbReference type="Pfam" id="PF04057"/>
    </source>
</evidence>
<dbReference type="InterPro" id="IPR004365">
    <property type="entry name" value="NA-bd_OB_tRNA"/>
</dbReference>
<evidence type="ECO:0000256" key="2">
    <source>
        <dbReference type="ARBA" id="ARBA00005690"/>
    </source>
</evidence>
<sequence>MTVRLSEGAIESLTKGTEVSNPVLQCVNIRKIDGGNGLSRFRVMMSDGLHTMSSFMLSTQLNPMAEQDQLAANCVCILKRSVTNVLKDGRRVIVILDMEVIKSADQMAGKIGDPTPYVEGQSKQQQSTAPAPTVRPLQPQNGSDGSMNRPSAQSFGKKPMAAPNTPGGSSKIVPIASLNPYQSKWTVRARVTNKSAIRTWSNSKGDGKLFSMELVDESGEIRATGFNHEVDKFYSLIEQGKVYYISKGSLKIANKQFSSLKNDYEMTLNGETSIIPCEDSHDVPKVQCDFVSIADLETREKDTIVDVIAVCKNTEDVTRIMTKNSREVSKRNIQLMDMSGKVIQLTMWGNDAETFDGSGQPILAIKGARLSDFGGRSLSTLYSSTVMINPDIPEAYKLRGWYDKEGHAIDGQSMTELRGPGGGGGNTNWKTLAEVKNEHLGHGDKADYFSCIATIVYIRKENCLYQACSSKDCNKKVVDQQNGMYRCEKCDKEFPDFKYRLMLSNEAAFDEVFQHANFNTFVFRNRVKMETYNDESRIKVTVVDVKPVDHREYSKRLIINIRKLAAQ</sequence>
<dbReference type="Pfam" id="PF16900">
    <property type="entry name" value="REPA_OB_2"/>
    <property type="match status" value="1"/>
</dbReference>
<dbReference type="AlphaFoldDB" id="A0A8C1BEE6"/>
<dbReference type="CDD" id="cd04474">
    <property type="entry name" value="RPA1_DBD_A"/>
    <property type="match status" value="1"/>
</dbReference>
<dbReference type="Proteomes" id="UP001108240">
    <property type="component" value="Unplaced"/>
</dbReference>
<feature type="domain" description="OB" evidence="11">
    <location>
        <begin position="185"/>
        <end position="267"/>
    </location>
</feature>
<dbReference type="Pfam" id="PF08646">
    <property type="entry name" value="Rep_fac-A_C"/>
    <property type="match status" value="1"/>
</dbReference>
<evidence type="ECO:0000259" key="14">
    <source>
        <dbReference type="Pfam" id="PF16900"/>
    </source>
</evidence>
<dbReference type="InterPro" id="IPR007199">
    <property type="entry name" value="Rep_factor-A_N"/>
</dbReference>
<dbReference type="Pfam" id="PF01336">
    <property type="entry name" value="tRNA_anti-codon"/>
    <property type="match status" value="1"/>
</dbReference>
<dbReference type="Gene3D" id="2.40.50.140">
    <property type="entry name" value="Nucleic acid-binding proteins"/>
    <property type="match status" value="5"/>
</dbReference>
<dbReference type="FunFam" id="2.40.50.140:FF:000090">
    <property type="entry name" value="Replication protein A subunit"/>
    <property type="match status" value="1"/>
</dbReference>
<comment type="similarity">
    <text evidence="2 9">Belongs to the replication factor A protein 1 family.</text>
</comment>
<dbReference type="Ensembl" id="ENSCCRT00000033859.2">
    <property type="protein sequence ID" value="ENSCCRP00000031224.2"/>
    <property type="gene ID" value="ENSCCRG00000016294.2"/>
</dbReference>
<evidence type="ECO:0000259" key="11">
    <source>
        <dbReference type="Pfam" id="PF01336"/>
    </source>
</evidence>
<feature type="domain" description="Replication factor-A protein 1 N-terminal" evidence="12">
    <location>
        <begin position="5"/>
        <end position="103"/>
    </location>
</feature>
<evidence type="ECO:0000256" key="4">
    <source>
        <dbReference type="ARBA" id="ARBA00022723"/>
    </source>
</evidence>
<feature type="domain" description="Replication protein A OB" evidence="14">
    <location>
        <begin position="293"/>
        <end position="389"/>
    </location>
</feature>
<name>A0A8C1BEE6_CYPCA</name>
<dbReference type="InterPro" id="IPR004591">
    <property type="entry name" value="Rfa1"/>
</dbReference>
<accession>A0A8C1BEE6</accession>
<dbReference type="InterPro" id="IPR031657">
    <property type="entry name" value="REPA_OB_2"/>
</dbReference>
<dbReference type="CDD" id="cd04475">
    <property type="entry name" value="RPA1_DBD_B"/>
    <property type="match status" value="1"/>
</dbReference>
<keyword evidence="6 9" id="KW-0862">Zinc</keyword>
<dbReference type="CDD" id="cd04477">
    <property type="entry name" value="RPA1N"/>
    <property type="match status" value="1"/>
</dbReference>
<reference evidence="15" key="2">
    <citation type="submission" date="2025-09" db="UniProtKB">
        <authorList>
            <consortium name="Ensembl"/>
        </authorList>
    </citation>
    <scope>IDENTIFICATION</scope>
</reference>
<dbReference type="SUPFAM" id="SSF50249">
    <property type="entry name" value="Nucleic acid-binding proteins"/>
    <property type="match status" value="4"/>
</dbReference>
<dbReference type="GO" id="GO:0006310">
    <property type="term" value="P:DNA recombination"/>
    <property type="evidence" value="ECO:0007669"/>
    <property type="project" value="InterPro"/>
</dbReference>
<evidence type="ECO:0000256" key="5">
    <source>
        <dbReference type="ARBA" id="ARBA00022771"/>
    </source>
</evidence>
<evidence type="ECO:0000256" key="10">
    <source>
        <dbReference type="SAM" id="MobiDB-lite"/>
    </source>
</evidence>
<dbReference type="GeneTree" id="ENSGT00390000012403"/>
<feature type="region of interest" description="Disordered" evidence="10">
    <location>
        <begin position="112"/>
        <end position="173"/>
    </location>
</feature>
<dbReference type="GO" id="GO:0006260">
    <property type="term" value="P:DNA replication"/>
    <property type="evidence" value="ECO:0007669"/>
    <property type="project" value="UniProtKB-KW"/>
</dbReference>
<dbReference type="GO" id="GO:0003677">
    <property type="term" value="F:DNA binding"/>
    <property type="evidence" value="ECO:0007669"/>
    <property type="project" value="UniProtKB-KW"/>
</dbReference>
<dbReference type="PANTHER" id="PTHR47165">
    <property type="entry name" value="OS03G0429900 PROTEIN"/>
    <property type="match status" value="1"/>
</dbReference>
<dbReference type="NCBIfam" id="TIGR00617">
    <property type="entry name" value="rpa1"/>
    <property type="match status" value="1"/>
</dbReference>
<evidence type="ECO:0000313" key="15">
    <source>
        <dbReference type="Ensembl" id="ENSCCRP00000031224.2"/>
    </source>
</evidence>
<dbReference type="GO" id="GO:0006281">
    <property type="term" value="P:DNA repair"/>
    <property type="evidence" value="ECO:0007669"/>
    <property type="project" value="InterPro"/>
</dbReference>
<dbReference type="Pfam" id="PF04057">
    <property type="entry name" value="Rep-A_N"/>
    <property type="match status" value="1"/>
</dbReference>
<keyword evidence="3 9" id="KW-0235">DNA replication</keyword>
<comment type="subcellular location">
    <subcellularLocation>
        <location evidence="1">Nucleus</location>
        <location evidence="1">PML body</location>
    </subcellularLocation>
</comment>
<dbReference type="InterPro" id="IPR013955">
    <property type="entry name" value="Rep_factor-A_C"/>
</dbReference>
<feature type="domain" description="Replication factor A C-terminal" evidence="13">
    <location>
        <begin position="448"/>
        <end position="505"/>
    </location>
</feature>
<evidence type="ECO:0000259" key="13">
    <source>
        <dbReference type="Pfam" id="PF08646"/>
    </source>
</evidence>
<feature type="compositionally biased region" description="Polar residues" evidence="10">
    <location>
        <begin position="121"/>
        <end position="130"/>
    </location>
</feature>